<accession>A0A553JIR1</accession>
<name>A0A553JIR1_SHEHA</name>
<dbReference type="RefSeq" id="WP_144042173.1">
    <property type="nucleotide sequence ID" value="NZ_BMPL01000035.1"/>
</dbReference>
<feature type="region of interest" description="Disordered" evidence="1">
    <location>
        <begin position="71"/>
        <end position="118"/>
    </location>
</feature>
<proteinExistence type="predicted"/>
<sequence>MEFSTSKQIKYISILACVGVLFSNLLQAKDGLSLSEKAEAADKLSKTLEQEQLQKARDAAGETLARERKILKKQQNGDWESEQREKAQTQFKERESREDKYLRQAKEAAAKERKIPKP</sequence>
<dbReference type="AlphaFoldDB" id="A0A553JIR1"/>
<evidence type="ECO:0000313" key="3">
    <source>
        <dbReference type="Proteomes" id="UP000318126"/>
    </source>
</evidence>
<gene>
    <name evidence="2" type="ORF">FN961_21225</name>
</gene>
<dbReference type="Proteomes" id="UP000318126">
    <property type="component" value="Unassembled WGS sequence"/>
</dbReference>
<evidence type="ECO:0000313" key="2">
    <source>
        <dbReference type="EMBL" id="TRY12351.1"/>
    </source>
</evidence>
<reference evidence="3" key="1">
    <citation type="submission" date="2019-07" db="EMBL/GenBank/DDBJ databases">
        <title>Shewanella sp. YLB-08 draft genomic sequence.</title>
        <authorList>
            <person name="Yu L."/>
        </authorList>
    </citation>
    <scope>NUCLEOTIDE SEQUENCE [LARGE SCALE GENOMIC DNA]</scope>
    <source>
        <strain evidence="3">JCM 20706</strain>
    </source>
</reference>
<protein>
    <submittedName>
        <fullName evidence="2">Uncharacterized protein</fullName>
    </submittedName>
</protein>
<dbReference type="EMBL" id="VKGK01000035">
    <property type="protein sequence ID" value="TRY12351.1"/>
    <property type="molecule type" value="Genomic_DNA"/>
</dbReference>
<organism evidence="2 3">
    <name type="scientific">Shewanella hanedai</name>
    <name type="common">Alteromonas hanedai</name>
    <dbReference type="NCBI Taxonomy" id="25"/>
    <lineage>
        <taxon>Bacteria</taxon>
        <taxon>Pseudomonadati</taxon>
        <taxon>Pseudomonadota</taxon>
        <taxon>Gammaproteobacteria</taxon>
        <taxon>Alteromonadales</taxon>
        <taxon>Shewanellaceae</taxon>
        <taxon>Shewanella</taxon>
    </lineage>
</organism>
<comment type="caution">
    <text evidence="2">The sequence shown here is derived from an EMBL/GenBank/DDBJ whole genome shotgun (WGS) entry which is preliminary data.</text>
</comment>
<keyword evidence="3" id="KW-1185">Reference proteome</keyword>
<feature type="compositionally biased region" description="Basic and acidic residues" evidence="1">
    <location>
        <begin position="81"/>
        <end position="118"/>
    </location>
</feature>
<dbReference type="OrthoDB" id="6265832at2"/>
<evidence type="ECO:0000256" key="1">
    <source>
        <dbReference type="SAM" id="MobiDB-lite"/>
    </source>
</evidence>